<evidence type="ECO:0000313" key="4">
    <source>
        <dbReference type="EMBL" id="OQP65090.1"/>
    </source>
</evidence>
<gene>
    <name evidence="4" type="ORF">A4R26_15410</name>
</gene>
<dbReference type="GO" id="GO:0022857">
    <property type="term" value="F:transmembrane transporter activity"/>
    <property type="evidence" value="ECO:0007669"/>
    <property type="project" value="InterPro"/>
</dbReference>
<dbReference type="GO" id="GO:0030313">
    <property type="term" value="C:cell envelope"/>
    <property type="evidence" value="ECO:0007669"/>
    <property type="project" value="TreeGrafter"/>
</dbReference>
<reference evidence="5" key="1">
    <citation type="submission" date="2016-04" db="EMBL/GenBank/DDBJ databases">
        <authorList>
            <person name="Chen L."/>
            <person name="Zhuang W."/>
            <person name="Wang G."/>
        </authorList>
    </citation>
    <scope>NUCLEOTIDE SEQUENCE [LARGE SCALE GENOMIC DNA]</scope>
    <source>
        <strain evidence="5">208</strain>
    </source>
</reference>
<sequence length="377" mass="41473">MKNLFLYIAVLLLSVSCSSTDEKAIEKQEPADVSSVTLTEAQIKNAGIETGPVQSQNLNSVLKVNGVVDVPPQNIVSVSFPLGGYLKNTTLLPGMHVNRGQVIGIIEDQGLVQLQQDYLMALARLRFLQQEYERQKELSEEQVSAAKTFQQVQADHASQKVLVKGLGEKLRLINVNPASLSENNISRSVPIYSPINGFVSKVNVNIGKFVNATDVLFELINPDDIHAALTVFEKDMAKIKVDQLVKVSFVDEPDKEYDCEVILVTRNVDANRSGIIHCHFKTRPKNLLPGMFLNASIHLENVPSLTVPEEAVVRYGNQQYIVQATGKNAFQLVNVETGIRENDRVAVSANNSELSGMSVVTKNAYAVLGKMKNTAEE</sequence>
<keyword evidence="2" id="KW-0813">Transport</keyword>
<evidence type="ECO:0000256" key="2">
    <source>
        <dbReference type="ARBA" id="ARBA00022448"/>
    </source>
</evidence>
<dbReference type="RefSeq" id="WP_081163417.1">
    <property type="nucleotide sequence ID" value="NZ_LWBP01000078.1"/>
</dbReference>
<comment type="caution">
    <text evidence="4">The sequence shown here is derived from an EMBL/GenBank/DDBJ whole genome shotgun (WGS) entry which is preliminary data.</text>
</comment>
<dbReference type="InterPro" id="IPR006143">
    <property type="entry name" value="RND_pump_MFP"/>
</dbReference>
<evidence type="ECO:0000256" key="3">
    <source>
        <dbReference type="SAM" id="Coils"/>
    </source>
</evidence>
<feature type="coiled-coil region" evidence="3">
    <location>
        <begin position="111"/>
        <end position="142"/>
    </location>
</feature>
<dbReference type="GO" id="GO:0060003">
    <property type="term" value="P:copper ion export"/>
    <property type="evidence" value="ECO:0007669"/>
    <property type="project" value="TreeGrafter"/>
</dbReference>
<dbReference type="SUPFAM" id="SSF111369">
    <property type="entry name" value="HlyD-like secretion proteins"/>
    <property type="match status" value="1"/>
</dbReference>
<dbReference type="AlphaFoldDB" id="A0A1V9G3D7"/>
<accession>A0A1V9G3D7</accession>
<comment type="similarity">
    <text evidence="1">Belongs to the membrane fusion protein (MFP) (TC 8.A.1) family.</text>
</comment>
<dbReference type="STRING" id="550983.A4R26_15410"/>
<dbReference type="Proteomes" id="UP000192276">
    <property type="component" value="Unassembled WGS sequence"/>
</dbReference>
<proteinExistence type="inferred from homology"/>
<evidence type="ECO:0000256" key="1">
    <source>
        <dbReference type="ARBA" id="ARBA00009477"/>
    </source>
</evidence>
<dbReference type="PANTHER" id="PTHR30097">
    <property type="entry name" value="CATION EFFLUX SYSTEM PROTEIN CUSB"/>
    <property type="match status" value="1"/>
</dbReference>
<dbReference type="Gene3D" id="2.40.30.170">
    <property type="match status" value="1"/>
</dbReference>
<organism evidence="4 5">
    <name type="scientific">Niastella populi</name>
    <dbReference type="NCBI Taxonomy" id="550983"/>
    <lineage>
        <taxon>Bacteria</taxon>
        <taxon>Pseudomonadati</taxon>
        <taxon>Bacteroidota</taxon>
        <taxon>Chitinophagia</taxon>
        <taxon>Chitinophagales</taxon>
        <taxon>Chitinophagaceae</taxon>
        <taxon>Niastella</taxon>
    </lineage>
</organism>
<dbReference type="GO" id="GO:0016020">
    <property type="term" value="C:membrane"/>
    <property type="evidence" value="ECO:0007669"/>
    <property type="project" value="InterPro"/>
</dbReference>
<keyword evidence="3" id="KW-0175">Coiled coil</keyword>
<dbReference type="GO" id="GO:0015679">
    <property type="term" value="P:plasma membrane copper ion transport"/>
    <property type="evidence" value="ECO:0007669"/>
    <property type="project" value="TreeGrafter"/>
</dbReference>
<dbReference type="OrthoDB" id="9814657at2"/>
<dbReference type="Gene3D" id="1.10.287.470">
    <property type="entry name" value="Helix hairpin bin"/>
    <property type="match status" value="1"/>
</dbReference>
<keyword evidence="5" id="KW-1185">Reference proteome</keyword>
<dbReference type="PROSITE" id="PS51257">
    <property type="entry name" value="PROKAR_LIPOPROTEIN"/>
    <property type="match status" value="1"/>
</dbReference>
<evidence type="ECO:0000313" key="5">
    <source>
        <dbReference type="Proteomes" id="UP000192276"/>
    </source>
</evidence>
<dbReference type="PANTHER" id="PTHR30097:SF4">
    <property type="entry name" value="SLR6042 PROTEIN"/>
    <property type="match status" value="1"/>
</dbReference>
<name>A0A1V9G3D7_9BACT</name>
<dbReference type="NCBIfam" id="TIGR01730">
    <property type="entry name" value="RND_mfp"/>
    <property type="match status" value="1"/>
</dbReference>
<dbReference type="Gene3D" id="2.40.420.20">
    <property type="match status" value="1"/>
</dbReference>
<protein>
    <submittedName>
        <fullName evidence="4">Efflux transporter periplasmic adaptor subunit</fullName>
    </submittedName>
</protein>
<dbReference type="InterPro" id="IPR051909">
    <property type="entry name" value="MFP_Cation_Efflux"/>
</dbReference>
<dbReference type="EMBL" id="LWBP01000078">
    <property type="protein sequence ID" value="OQP65090.1"/>
    <property type="molecule type" value="Genomic_DNA"/>
</dbReference>